<feature type="transmembrane region" description="Helical" evidence="6">
    <location>
        <begin position="218"/>
        <end position="239"/>
    </location>
</feature>
<sequence>MSDSNEKIAIYIESALRIGIIALLLIWSFTIIKPFISLIVWGAIIAVAVYPLFIKFKAKLNGNNKLSSILFTIIALAVLITPSFMLANSAVDAAKNINEQADKGTLVIPPPEDNVKEWPVIGEQVYVIWKDASINLESALVRHKDVIEPIKQKMIDTATGAGVSILMFLVSIIISGVFLANAKACTQSVDRLCKRLVGDGGAEFAQLSGKIVMSVTQGVLGVAFIQAVCAGLVMMIAGIPAAGLWAIVVLILSTIQLGPGLVVIGTVAWAFNNMDTVPAVIYTIAIVIVGLMDNVLKPMLMGRGVKVPMLVIFLGAIGGFMSTGIVGLFVGAVILVITYELFTLWLNKHQLSDDEESIQE</sequence>
<evidence type="ECO:0000256" key="4">
    <source>
        <dbReference type="ARBA" id="ARBA00022989"/>
    </source>
</evidence>
<dbReference type="EMBL" id="JAMQGP010000001">
    <property type="protein sequence ID" value="MCM2678092.1"/>
    <property type="molecule type" value="Genomic_DNA"/>
</dbReference>
<keyword evidence="5 6" id="KW-0472">Membrane</keyword>
<dbReference type="GO" id="GO:0016020">
    <property type="term" value="C:membrane"/>
    <property type="evidence" value="ECO:0007669"/>
    <property type="project" value="UniProtKB-SubCell"/>
</dbReference>
<protein>
    <submittedName>
        <fullName evidence="7">AI-2E family transporter</fullName>
    </submittedName>
</protein>
<evidence type="ECO:0000256" key="2">
    <source>
        <dbReference type="ARBA" id="ARBA00009773"/>
    </source>
</evidence>
<evidence type="ECO:0000256" key="3">
    <source>
        <dbReference type="ARBA" id="ARBA00022692"/>
    </source>
</evidence>
<feature type="transmembrane region" description="Helical" evidence="6">
    <location>
        <begin position="66"/>
        <end position="87"/>
    </location>
</feature>
<accession>A0AA41W3B9</accession>
<keyword evidence="3 6" id="KW-0812">Transmembrane</keyword>
<proteinExistence type="inferred from homology"/>
<comment type="subcellular location">
    <subcellularLocation>
        <location evidence="1">Membrane</location>
        <topology evidence="1">Multi-pass membrane protein</topology>
    </subcellularLocation>
</comment>
<feature type="transmembrane region" description="Helical" evidence="6">
    <location>
        <begin position="161"/>
        <end position="182"/>
    </location>
</feature>
<evidence type="ECO:0000256" key="1">
    <source>
        <dbReference type="ARBA" id="ARBA00004141"/>
    </source>
</evidence>
<feature type="transmembrane region" description="Helical" evidence="6">
    <location>
        <begin position="309"/>
        <end position="342"/>
    </location>
</feature>
<feature type="transmembrane region" description="Helical" evidence="6">
    <location>
        <begin position="245"/>
        <end position="272"/>
    </location>
</feature>
<dbReference type="Pfam" id="PF01594">
    <property type="entry name" value="AI-2E_transport"/>
    <property type="match status" value="1"/>
</dbReference>
<reference evidence="7 8" key="1">
    <citation type="journal article" date="2013" name="Antonie Van Leeuwenhoek">
        <title>Echinimonas agarilytica gen. nov., sp. nov., a new gammaproteobacterium isolated from the sea urchin Strongylocentrotus intermedius.</title>
        <authorList>
            <person name="Nedashkovskaya O.I."/>
            <person name="Stenkova A.M."/>
            <person name="Zhukova N.V."/>
            <person name="Van Trappen S."/>
            <person name="Lee J.S."/>
            <person name="Kim S.B."/>
        </authorList>
    </citation>
    <scope>NUCLEOTIDE SEQUENCE [LARGE SCALE GENOMIC DNA]</scope>
    <source>
        <strain evidence="7 8">KMM 6351</strain>
    </source>
</reference>
<dbReference type="Proteomes" id="UP001165393">
    <property type="component" value="Unassembled WGS sequence"/>
</dbReference>
<evidence type="ECO:0000256" key="5">
    <source>
        <dbReference type="ARBA" id="ARBA00023136"/>
    </source>
</evidence>
<feature type="transmembrane region" description="Helical" evidence="6">
    <location>
        <begin position="279"/>
        <end position="297"/>
    </location>
</feature>
<comment type="caution">
    <text evidence="7">The sequence shown here is derived from an EMBL/GenBank/DDBJ whole genome shotgun (WGS) entry which is preliminary data.</text>
</comment>
<evidence type="ECO:0000313" key="7">
    <source>
        <dbReference type="EMBL" id="MCM2678092.1"/>
    </source>
</evidence>
<feature type="transmembrane region" description="Helical" evidence="6">
    <location>
        <begin position="35"/>
        <end position="54"/>
    </location>
</feature>
<keyword evidence="8" id="KW-1185">Reference proteome</keyword>
<feature type="transmembrane region" description="Helical" evidence="6">
    <location>
        <begin position="9"/>
        <end position="29"/>
    </location>
</feature>
<evidence type="ECO:0000256" key="6">
    <source>
        <dbReference type="SAM" id="Phobius"/>
    </source>
</evidence>
<comment type="similarity">
    <text evidence="2">Belongs to the autoinducer-2 exporter (AI-2E) (TC 2.A.86) family.</text>
</comment>
<dbReference type="RefSeq" id="WP_251259409.1">
    <property type="nucleotide sequence ID" value="NZ_JAMQGP010000001.1"/>
</dbReference>
<evidence type="ECO:0000313" key="8">
    <source>
        <dbReference type="Proteomes" id="UP001165393"/>
    </source>
</evidence>
<keyword evidence="4 6" id="KW-1133">Transmembrane helix</keyword>
<organism evidence="7 8">
    <name type="scientific">Echinimonas agarilytica</name>
    <dbReference type="NCBI Taxonomy" id="1215918"/>
    <lineage>
        <taxon>Bacteria</taxon>
        <taxon>Pseudomonadati</taxon>
        <taxon>Pseudomonadota</taxon>
        <taxon>Gammaproteobacteria</taxon>
        <taxon>Alteromonadales</taxon>
        <taxon>Echinimonadaceae</taxon>
        <taxon>Echinimonas</taxon>
    </lineage>
</organism>
<name>A0AA41W3B9_9GAMM</name>
<dbReference type="AlphaFoldDB" id="A0AA41W3B9"/>
<dbReference type="InterPro" id="IPR002549">
    <property type="entry name" value="AI-2E-like"/>
</dbReference>
<gene>
    <name evidence="7" type="ORF">NAF29_00205</name>
</gene>